<dbReference type="InterPro" id="IPR011066">
    <property type="entry name" value="MscS_channel_C_sf"/>
</dbReference>
<evidence type="ECO:0000256" key="6">
    <source>
        <dbReference type="ARBA" id="ARBA00023136"/>
    </source>
</evidence>
<sequence>MANKSPTLGGIHASKVETELASFWRSTSEWVIANSGDILLAILVGTGIYLLLSLARGLGMRLRSRRDPFGLAPIFGRVIGKTGQFFMIMVSAKLVAGHTSPPPILAEAVAFLFTISAVLQGAIWLRELIMGVLERRASDGVSGETLANAMGVIRIVVTVALFAIAAVVILDNLGVNVTGLVAGLGIGGIAIGLAAQGIFSDLFAALSIIFDRPFLRGETINYDQTTATVERIGLKSTRLRAITGERKIISNTNLLSKEITSFAGLDHRRMKFPLGVIYQTDPALADRIPGLLQEIVIGHGAVFIRSGFIGFGQSSLDFEVEFEIFDPDYEQVYKLRHAIGLTILRRFKEEGVEFAYPTQTTFTAAPDGTMIMPYPASSSPQ</sequence>
<dbReference type="PANTHER" id="PTHR30566:SF25">
    <property type="entry name" value="INNER MEMBRANE PROTEIN"/>
    <property type="match status" value="1"/>
</dbReference>
<evidence type="ECO:0000256" key="1">
    <source>
        <dbReference type="ARBA" id="ARBA00004651"/>
    </source>
</evidence>
<evidence type="ECO:0000256" key="4">
    <source>
        <dbReference type="ARBA" id="ARBA00022692"/>
    </source>
</evidence>
<protein>
    <submittedName>
        <fullName evidence="11">Small-conductance mechanosensitive channel</fullName>
    </submittedName>
</protein>
<feature type="transmembrane region" description="Helical" evidence="7">
    <location>
        <begin position="182"/>
        <end position="210"/>
    </location>
</feature>
<dbReference type="SUPFAM" id="SSF50182">
    <property type="entry name" value="Sm-like ribonucleoproteins"/>
    <property type="match status" value="1"/>
</dbReference>
<comment type="similarity">
    <text evidence="2">Belongs to the MscS (TC 1.A.23) family.</text>
</comment>
<dbReference type="InterPro" id="IPR049278">
    <property type="entry name" value="MS_channel_C"/>
</dbReference>
<evidence type="ECO:0000256" key="5">
    <source>
        <dbReference type="ARBA" id="ARBA00022989"/>
    </source>
</evidence>
<dbReference type="RefSeq" id="WP_184474307.1">
    <property type="nucleotide sequence ID" value="NZ_JACHOV010000002.1"/>
</dbReference>
<dbReference type="InterPro" id="IPR011014">
    <property type="entry name" value="MscS_channel_TM-2"/>
</dbReference>
<dbReference type="GO" id="GO:0005886">
    <property type="term" value="C:plasma membrane"/>
    <property type="evidence" value="ECO:0007669"/>
    <property type="project" value="UniProtKB-SubCell"/>
</dbReference>
<feature type="transmembrane region" description="Helical" evidence="7">
    <location>
        <begin position="38"/>
        <end position="59"/>
    </location>
</feature>
<dbReference type="AlphaFoldDB" id="A0A840HSJ0"/>
<gene>
    <name evidence="11" type="ORF">HNQ99_000764</name>
</gene>
<dbReference type="Pfam" id="PF21088">
    <property type="entry name" value="MS_channel_1st"/>
    <property type="match status" value="1"/>
</dbReference>
<dbReference type="SUPFAM" id="SSF82689">
    <property type="entry name" value="Mechanosensitive channel protein MscS (YggB), C-terminal domain"/>
    <property type="match status" value="1"/>
</dbReference>
<evidence type="ECO:0000256" key="3">
    <source>
        <dbReference type="ARBA" id="ARBA00022475"/>
    </source>
</evidence>
<keyword evidence="5 7" id="KW-1133">Transmembrane helix</keyword>
<keyword evidence="3" id="KW-1003">Cell membrane</keyword>
<feature type="domain" description="Mechanosensitive ion channel MscS C-terminal" evidence="9">
    <location>
        <begin position="271"/>
        <end position="354"/>
    </location>
</feature>
<evidence type="ECO:0000256" key="7">
    <source>
        <dbReference type="SAM" id="Phobius"/>
    </source>
</evidence>
<keyword evidence="6 7" id="KW-0472">Membrane</keyword>
<dbReference type="Pfam" id="PF21082">
    <property type="entry name" value="MS_channel_3rd"/>
    <property type="match status" value="1"/>
</dbReference>
<feature type="domain" description="Mechanosensitive ion channel transmembrane helices 2/3" evidence="10">
    <location>
        <begin position="157"/>
        <end position="196"/>
    </location>
</feature>
<evidence type="ECO:0000259" key="8">
    <source>
        <dbReference type="Pfam" id="PF00924"/>
    </source>
</evidence>
<comment type="subcellular location">
    <subcellularLocation>
        <location evidence="1">Cell membrane</location>
        <topology evidence="1">Multi-pass membrane protein</topology>
    </subcellularLocation>
</comment>
<organism evidence="11 12">
    <name type="scientific">Rhizorhapis suberifaciens</name>
    <name type="common">corky root of lettuce</name>
    <dbReference type="NCBI Taxonomy" id="13656"/>
    <lineage>
        <taxon>Bacteria</taxon>
        <taxon>Pseudomonadati</taxon>
        <taxon>Pseudomonadota</taxon>
        <taxon>Alphaproteobacteria</taxon>
        <taxon>Sphingomonadales</taxon>
        <taxon>Sphingomonadaceae</taxon>
        <taxon>Rhizorhapis</taxon>
    </lineage>
</organism>
<evidence type="ECO:0000313" key="12">
    <source>
        <dbReference type="Proteomes" id="UP000575068"/>
    </source>
</evidence>
<dbReference type="PANTHER" id="PTHR30566">
    <property type="entry name" value="YNAI-RELATED MECHANOSENSITIVE ION CHANNEL"/>
    <property type="match status" value="1"/>
</dbReference>
<dbReference type="InterPro" id="IPR006685">
    <property type="entry name" value="MscS_channel_2nd"/>
</dbReference>
<dbReference type="Gene3D" id="1.10.287.1260">
    <property type="match status" value="1"/>
</dbReference>
<comment type="caution">
    <text evidence="11">The sequence shown here is derived from an EMBL/GenBank/DDBJ whole genome shotgun (WGS) entry which is preliminary data.</text>
</comment>
<evidence type="ECO:0000259" key="9">
    <source>
        <dbReference type="Pfam" id="PF21082"/>
    </source>
</evidence>
<keyword evidence="12" id="KW-1185">Reference proteome</keyword>
<dbReference type="InterPro" id="IPR010920">
    <property type="entry name" value="LSM_dom_sf"/>
</dbReference>
<dbReference type="Proteomes" id="UP000575068">
    <property type="component" value="Unassembled WGS sequence"/>
</dbReference>
<dbReference type="EMBL" id="JACHOV010000002">
    <property type="protein sequence ID" value="MBB4640476.1"/>
    <property type="molecule type" value="Genomic_DNA"/>
</dbReference>
<feature type="domain" description="Mechanosensitive ion channel MscS" evidence="8">
    <location>
        <begin position="198"/>
        <end position="260"/>
    </location>
</feature>
<dbReference type="SUPFAM" id="SSF82861">
    <property type="entry name" value="Mechanosensitive channel protein MscS (YggB), transmembrane region"/>
    <property type="match status" value="1"/>
</dbReference>
<dbReference type="Gene3D" id="3.30.70.100">
    <property type="match status" value="1"/>
</dbReference>
<feature type="transmembrane region" description="Helical" evidence="7">
    <location>
        <begin position="146"/>
        <end position="170"/>
    </location>
</feature>
<dbReference type="Gene3D" id="2.30.30.60">
    <property type="match status" value="1"/>
</dbReference>
<dbReference type="InterPro" id="IPR023408">
    <property type="entry name" value="MscS_beta-dom_sf"/>
</dbReference>
<dbReference type="GO" id="GO:0008381">
    <property type="term" value="F:mechanosensitive monoatomic ion channel activity"/>
    <property type="evidence" value="ECO:0007669"/>
    <property type="project" value="UniProtKB-ARBA"/>
</dbReference>
<evidence type="ECO:0000259" key="10">
    <source>
        <dbReference type="Pfam" id="PF21088"/>
    </source>
</evidence>
<dbReference type="InterPro" id="IPR049142">
    <property type="entry name" value="MS_channel_1st"/>
</dbReference>
<accession>A0A840HSJ0</accession>
<keyword evidence="4 7" id="KW-0812">Transmembrane</keyword>
<reference evidence="11 12" key="1">
    <citation type="submission" date="2020-08" db="EMBL/GenBank/DDBJ databases">
        <title>Genomic Encyclopedia of Type Strains, Phase IV (KMG-IV): sequencing the most valuable type-strain genomes for metagenomic binning, comparative biology and taxonomic classification.</title>
        <authorList>
            <person name="Goeker M."/>
        </authorList>
    </citation>
    <scope>NUCLEOTIDE SEQUENCE [LARGE SCALE GENOMIC DNA]</scope>
    <source>
        <strain evidence="11 12">DSM 7465</strain>
    </source>
</reference>
<dbReference type="Pfam" id="PF00924">
    <property type="entry name" value="MS_channel_2nd"/>
    <property type="match status" value="1"/>
</dbReference>
<name>A0A840HSJ0_9SPHN</name>
<feature type="transmembrane region" description="Helical" evidence="7">
    <location>
        <begin position="104"/>
        <end position="125"/>
    </location>
</feature>
<evidence type="ECO:0000256" key="2">
    <source>
        <dbReference type="ARBA" id="ARBA00008017"/>
    </source>
</evidence>
<evidence type="ECO:0000313" key="11">
    <source>
        <dbReference type="EMBL" id="MBB4640476.1"/>
    </source>
</evidence>
<proteinExistence type="inferred from homology"/>